<evidence type="ECO:0000313" key="2">
    <source>
        <dbReference type="EMBL" id="OQV14121.1"/>
    </source>
</evidence>
<dbReference type="InterPro" id="IPR001247">
    <property type="entry name" value="ExoRNase_PH_dom1"/>
</dbReference>
<reference evidence="3" key="1">
    <citation type="submission" date="2017-01" db="EMBL/GenBank/DDBJ databases">
        <title>Comparative genomics of anhydrobiosis in the tardigrade Hypsibius dujardini.</title>
        <authorList>
            <person name="Yoshida Y."/>
            <person name="Koutsovoulos G."/>
            <person name="Laetsch D."/>
            <person name="Stevens L."/>
            <person name="Kumar S."/>
            <person name="Horikawa D."/>
            <person name="Ishino K."/>
            <person name="Komine S."/>
            <person name="Tomita M."/>
            <person name="Blaxter M."/>
            <person name="Arakawa K."/>
        </authorList>
    </citation>
    <scope>NUCLEOTIDE SEQUENCE [LARGE SCALE GENOMIC DNA]</scope>
    <source>
        <strain evidence="3">Z151</strain>
    </source>
</reference>
<protein>
    <recommendedName>
        <fullName evidence="1">Exoribonuclease phosphorolytic domain-containing protein</fullName>
    </recommendedName>
</protein>
<proteinExistence type="predicted"/>
<dbReference type="OrthoDB" id="10058508at2759"/>
<gene>
    <name evidence="2" type="ORF">BV898_11696</name>
</gene>
<accession>A0A1W0WFZ6</accession>
<feature type="domain" description="Exoribonuclease phosphorolytic" evidence="1">
    <location>
        <begin position="31"/>
        <end position="140"/>
    </location>
</feature>
<dbReference type="AlphaFoldDB" id="A0A1W0WFZ6"/>
<dbReference type="Proteomes" id="UP000192578">
    <property type="component" value="Unassembled WGS sequence"/>
</dbReference>
<dbReference type="InterPro" id="IPR027408">
    <property type="entry name" value="PNPase/RNase_PH_dom_sf"/>
</dbReference>
<sequence length="238" mass="26498">MISQEDHDFAATSHLRYSPVALSVDQEPLFVRRDGGSSLFKCGDNVACTVVGYPQRGPQRRDEKPTLHVTYSRSRVPRRRRVRKIGSVLGTKAALRTAQGMMLTRPMLKTRIRFKVHNIQHGPSESESAVNATSLALLQSSYDLKDVHTAVSYTKDHIGNDLFFPAAAALQNSKKDGRPRYQLHFNVKLDVIWLQVSGPSTADQTRRVEEVCREAARTIFAEFRLCAAGKLSTTSASA</sequence>
<dbReference type="SUPFAM" id="SSF54211">
    <property type="entry name" value="Ribosomal protein S5 domain 2-like"/>
    <property type="match status" value="1"/>
</dbReference>
<dbReference type="Gene3D" id="3.30.230.70">
    <property type="entry name" value="GHMP Kinase, N-terminal domain"/>
    <property type="match status" value="1"/>
</dbReference>
<dbReference type="InterPro" id="IPR020568">
    <property type="entry name" value="Ribosomal_Su5_D2-typ_SF"/>
</dbReference>
<evidence type="ECO:0000313" key="3">
    <source>
        <dbReference type="Proteomes" id="UP000192578"/>
    </source>
</evidence>
<name>A0A1W0WFZ6_HYPEX</name>
<dbReference type="EMBL" id="MTYJ01000110">
    <property type="protein sequence ID" value="OQV14121.1"/>
    <property type="molecule type" value="Genomic_DNA"/>
</dbReference>
<evidence type="ECO:0000259" key="1">
    <source>
        <dbReference type="Pfam" id="PF01138"/>
    </source>
</evidence>
<organism evidence="2 3">
    <name type="scientific">Hypsibius exemplaris</name>
    <name type="common">Freshwater tardigrade</name>
    <dbReference type="NCBI Taxonomy" id="2072580"/>
    <lineage>
        <taxon>Eukaryota</taxon>
        <taxon>Metazoa</taxon>
        <taxon>Ecdysozoa</taxon>
        <taxon>Tardigrada</taxon>
        <taxon>Eutardigrada</taxon>
        <taxon>Parachela</taxon>
        <taxon>Hypsibioidea</taxon>
        <taxon>Hypsibiidae</taxon>
        <taxon>Hypsibius</taxon>
    </lineage>
</organism>
<dbReference type="Pfam" id="PF01138">
    <property type="entry name" value="RNase_PH"/>
    <property type="match status" value="1"/>
</dbReference>
<comment type="caution">
    <text evidence="2">The sequence shown here is derived from an EMBL/GenBank/DDBJ whole genome shotgun (WGS) entry which is preliminary data.</text>
</comment>
<keyword evidence="3" id="KW-1185">Reference proteome</keyword>